<dbReference type="Pfam" id="PF04074">
    <property type="entry name" value="DUF386"/>
    <property type="match status" value="1"/>
</dbReference>
<gene>
    <name evidence="2" type="ORF">ESB00_16600</name>
</gene>
<dbReference type="EMBL" id="SDHX01000002">
    <property type="protein sequence ID" value="RXK53893.1"/>
    <property type="molecule type" value="Genomic_DNA"/>
</dbReference>
<feature type="compositionally biased region" description="Basic residues" evidence="1">
    <location>
        <begin position="126"/>
        <end position="135"/>
    </location>
</feature>
<dbReference type="AlphaFoldDB" id="A0A4Q1C685"/>
<dbReference type="OrthoDB" id="9792756at2"/>
<proteinExistence type="predicted"/>
<comment type="caution">
    <text evidence="2">The sequence shown here is derived from an EMBL/GenBank/DDBJ whole genome shotgun (WGS) entry which is preliminary data.</text>
</comment>
<accession>A0A4Q1C685</accession>
<dbReference type="PANTHER" id="PTHR34986">
    <property type="entry name" value="EVOLVED BETA-GALACTOSIDASE SUBUNIT BETA"/>
    <property type="match status" value="1"/>
</dbReference>
<evidence type="ECO:0000256" key="1">
    <source>
        <dbReference type="SAM" id="MobiDB-lite"/>
    </source>
</evidence>
<evidence type="ECO:0000313" key="3">
    <source>
        <dbReference type="Proteomes" id="UP000290218"/>
    </source>
</evidence>
<dbReference type="Gene3D" id="2.60.120.370">
    <property type="entry name" value="YhcH/YjgK/YiaL"/>
    <property type="match status" value="1"/>
</dbReference>
<dbReference type="InterPro" id="IPR004375">
    <property type="entry name" value="NanQ/TabA/YiaL"/>
</dbReference>
<feature type="region of interest" description="Disordered" evidence="1">
    <location>
        <begin position="116"/>
        <end position="139"/>
    </location>
</feature>
<dbReference type="PANTHER" id="PTHR34986:SF1">
    <property type="entry name" value="PROTEIN YIAL"/>
    <property type="match status" value="1"/>
</dbReference>
<protein>
    <submittedName>
        <fullName evidence="2">DUF386 domain-containing protein</fullName>
    </submittedName>
</protein>
<name>A0A4Q1C685_9BACT</name>
<organism evidence="2 3">
    <name type="scientific">Oleiharenicola lentus</name>
    <dbReference type="NCBI Taxonomy" id="2508720"/>
    <lineage>
        <taxon>Bacteria</taxon>
        <taxon>Pseudomonadati</taxon>
        <taxon>Verrucomicrobiota</taxon>
        <taxon>Opitutia</taxon>
        <taxon>Opitutales</taxon>
        <taxon>Opitutaceae</taxon>
        <taxon>Oleiharenicola</taxon>
    </lineage>
</organism>
<dbReference type="InterPro" id="IPR037012">
    <property type="entry name" value="NanQ/TabA/YiaL_sf"/>
</dbReference>
<dbReference type="GO" id="GO:0005829">
    <property type="term" value="C:cytosol"/>
    <property type="evidence" value="ECO:0007669"/>
    <property type="project" value="TreeGrafter"/>
</dbReference>
<dbReference type="SUPFAM" id="SSF51197">
    <property type="entry name" value="Clavaminate synthase-like"/>
    <property type="match status" value="1"/>
</dbReference>
<dbReference type="Proteomes" id="UP000290218">
    <property type="component" value="Unassembled WGS sequence"/>
</dbReference>
<sequence>MIDRGRVDHDGGRTGVVAELRRVGGARGDAANPVGARDKAVAGAGPDDRLALQQITNSKAKPCDEQNTQEAWSHGDIEHNWSHLPEQGAFRSGGGVRRAGPGLSALPPAQCLRVASGGAPTPAKSDHRHTGKRMPTKTGFGAGAARRVARGEDLPAPGGSNLLGPMAIFGPLAAVQNQLAGDARFAAALTYVADVLQAGSEAHARIGRIAAGVTERVELSGGAFALEQVYEPRLRPDGFFESHRKYADVQVIVAGEELMEVEDVSRLVVSQPFQAERDLVKYADTAVASVLRMRAGDLAVFFPEDGHMPSLRWREAGLVRKTVVKVPVG</sequence>
<evidence type="ECO:0000313" key="2">
    <source>
        <dbReference type="EMBL" id="RXK53893.1"/>
    </source>
</evidence>
<dbReference type="NCBIfam" id="TIGR00022">
    <property type="entry name" value="YhcH/YjgK/YiaL family protein"/>
    <property type="match status" value="1"/>
</dbReference>
<reference evidence="2 3" key="1">
    <citation type="submission" date="2019-01" db="EMBL/GenBank/DDBJ databases">
        <title>Lacunisphaera sp. strain TWA-58.</title>
        <authorList>
            <person name="Chen W.-M."/>
        </authorList>
    </citation>
    <scope>NUCLEOTIDE SEQUENCE [LARGE SCALE GENOMIC DNA]</scope>
    <source>
        <strain evidence="2 3">TWA-58</strain>
    </source>
</reference>
<keyword evidence="3" id="KW-1185">Reference proteome</keyword>